<keyword evidence="5 10" id="KW-0173">Coenzyme A biosynthesis</keyword>
<dbReference type="GO" id="GO:0008677">
    <property type="term" value="F:2-dehydropantoate 2-reductase activity"/>
    <property type="evidence" value="ECO:0007669"/>
    <property type="project" value="UniProtKB-EC"/>
</dbReference>
<evidence type="ECO:0000256" key="6">
    <source>
        <dbReference type="ARBA" id="ARBA00023002"/>
    </source>
</evidence>
<keyword evidence="14" id="KW-1185">Reference proteome</keyword>
<evidence type="ECO:0000313" key="13">
    <source>
        <dbReference type="EMBL" id="MFC7318301.1"/>
    </source>
</evidence>
<dbReference type="SUPFAM" id="SSF48179">
    <property type="entry name" value="6-phosphogluconate dehydrogenase C-terminal domain-like"/>
    <property type="match status" value="1"/>
</dbReference>
<accession>A0ABD6ACX2</accession>
<comment type="function">
    <text evidence="10">Catalyzes the NADPH-dependent reduction of ketopantoate into pantoic acid.</text>
</comment>
<evidence type="ECO:0000256" key="1">
    <source>
        <dbReference type="ARBA" id="ARBA00004724"/>
    </source>
</evidence>
<dbReference type="RefSeq" id="WP_276305908.1">
    <property type="nucleotide sequence ID" value="NZ_CP119993.1"/>
</dbReference>
<evidence type="ECO:0000256" key="8">
    <source>
        <dbReference type="ARBA" id="ARBA00047506"/>
    </source>
</evidence>
<evidence type="ECO:0000256" key="10">
    <source>
        <dbReference type="RuleBase" id="RU362068"/>
    </source>
</evidence>
<dbReference type="Pfam" id="PF08546">
    <property type="entry name" value="ApbA_C"/>
    <property type="match status" value="1"/>
</dbReference>
<dbReference type="InterPro" id="IPR003710">
    <property type="entry name" value="ApbA"/>
</dbReference>
<comment type="catalytic activity">
    <reaction evidence="9">
        <text>(R)-pantoate + NAD(+) = 2-dehydropantoate + NADH + H(+)</text>
        <dbReference type="Rhea" id="RHEA:61292"/>
        <dbReference type="ChEBI" id="CHEBI:11561"/>
        <dbReference type="ChEBI" id="CHEBI:15378"/>
        <dbReference type="ChEBI" id="CHEBI:15980"/>
        <dbReference type="ChEBI" id="CHEBI:57540"/>
        <dbReference type="ChEBI" id="CHEBI:57945"/>
    </reaction>
    <physiologicalReaction direction="right-to-left" evidence="9">
        <dbReference type="Rhea" id="RHEA:61294"/>
    </physiologicalReaction>
</comment>
<keyword evidence="4 10" id="KW-0521">NADP</keyword>
<gene>
    <name evidence="13" type="ORF">ACFQPE_16085</name>
</gene>
<organism evidence="13 14">
    <name type="scientific">Halomarina halobia</name>
    <dbReference type="NCBI Taxonomy" id="3033386"/>
    <lineage>
        <taxon>Archaea</taxon>
        <taxon>Methanobacteriati</taxon>
        <taxon>Methanobacteriota</taxon>
        <taxon>Stenosarchaea group</taxon>
        <taxon>Halobacteria</taxon>
        <taxon>Halobacteriales</taxon>
        <taxon>Natronomonadaceae</taxon>
        <taxon>Halomarina</taxon>
    </lineage>
</organism>
<dbReference type="Proteomes" id="UP001596547">
    <property type="component" value="Unassembled WGS sequence"/>
</dbReference>
<feature type="domain" description="Ketopantoate reductase C-terminal" evidence="12">
    <location>
        <begin position="179"/>
        <end position="299"/>
    </location>
</feature>
<dbReference type="SUPFAM" id="SSF51735">
    <property type="entry name" value="NAD(P)-binding Rossmann-fold domains"/>
    <property type="match status" value="1"/>
</dbReference>
<evidence type="ECO:0000256" key="5">
    <source>
        <dbReference type="ARBA" id="ARBA00022993"/>
    </source>
</evidence>
<comment type="similarity">
    <text evidence="2 10">Belongs to the ketopantoate reductase family.</text>
</comment>
<dbReference type="InterPro" id="IPR050838">
    <property type="entry name" value="Ketopantoate_reductase"/>
</dbReference>
<dbReference type="EC" id="1.1.1.169" evidence="3 10"/>
<sequence>MRVGILGAGALGGLFGGYLAADGADVTLVDVWEDHVAAINAEGLLIERPDRDDLRVTVPATTDPDSVGPVDVLFVFVKSHHTREALRDAATLHDEGTLVVTLQNGLTNMDTIREFVAEERLLGGATTMGSSTEGPGHLLHTGWGETKLGGVDRSAAERIARMLNAADLRTTVVDDPEPHIWSKQFVSVGIKPVAALTGLLDGPLSELEEPAHVMETLVTEAAAVARAKGIEILLDDPVAETHRTCRINYDTTSSMLEDVTLGRRTEIDHINGAIVEYGEEVGVDTPYNRMATALVKGKEHSY</sequence>
<evidence type="ECO:0000259" key="11">
    <source>
        <dbReference type="Pfam" id="PF02558"/>
    </source>
</evidence>
<comment type="catalytic activity">
    <reaction evidence="8">
        <text>(R)-pantoate + NADP(+) = 2-dehydropantoate + NADPH + H(+)</text>
        <dbReference type="Rhea" id="RHEA:16233"/>
        <dbReference type="ChEBI" id="CHEBI:11561"/>
        <dbReference type="ChEBI" id="CHEBI:15378"/>
        <dbReference type="ChEBI" id="CHEBI:15980"/>
        <dbReference type="ChEBI" id="CHEBI:57783"/>
        <dbReference type="ChEBI" id="CHEBI:58349"/>
        <dbReference type="EC" id="1.1.1.169"/>
    </reaction>
    <physiologicalReaction direction="right-to-left" evidence="8">
        <dbReference type="Rhea" id="RHEA:16235"/>
    </physiologicalReaction>
</comment>
<reference evidence="13 14" key="1">
    <citation type="journal article" date="2019" name="Int. J. Syst. Evol. Microbiol.">
        <title>The Global Catalogue of Microorganisms (GCM) 10K type strain sequencing project: providing services to taxonomists for standard genome sequencing and annotation.</title>
        <authorList>
            <consortium name="The Broad Institute Genomics Platform"/>
            <consortium name="The Broad Institute Genome Sequencing Center for Infectious Disease"/>
            <person name="Wu L."/>
            <person name="Ma J."/>
        </authorList>
    </citation>
    <scope>NUCLEOTIDE SEQUENCE [LARGE SCALE GENOMIC DNA]</scope>
    <source>
        <strain evidence="13 14">PSR21</strain>
    </source>
</reference>
<dbReference type="Pfam" id="PF02558">
    <property type="entry name" value="ApbA"/>
    <property type="match status" value="1"/>
</dbReference>
<evidence type="ECO:0000256" key="4">
    <source>
        <dbReference type="ARBA" id="ARBA00022857"/>
    </source>
</evidence>
<dbReference type="GeneID" id="79317525"/>
<dbReference type="PANTHER" id="PTHR43765">
    <property type="entry name" value="2-DEHYDROPANTOATE 2-REDUCTASE-RELATED"/>
    <property type="match status" value="1"/>
</dbReference>
<protein>
    <recommendedName>
        <fullName evidence="3 10">2-dehydropantoate 2-reductase</fullName>
        <ecNumber evidence="3 10">1.1.1.169</ecNumber>
    </recommendedName>
    <alternativeName>
        <fullName evidence="7 10">Ketopantoate reductase</fullName>
    </alternativeName>
</protein>
<dbReference type="InterPro" id="IPR008927">
    <property type="entry name" value="6-PGluconate_DH-like_C_sf"/>
</dbReference>
<dbReference type="AlphaFoldDB" id="A0ABD6ACX2"/>
<dbReference type="PANTHER" id="PTHR43765:SF2">
    <property type="entry name" value="2-DEHYDROPANTOATE 2-REDUCTASE"/>
    <property type="match status" value="1"/>
</dbReference>
<dbReference type="GO" id="GO:0015937">
    <property type="term" value="P:coenzyme A biosynthetic process"/>
    <property type="evidence" value="ECO:0007669"/>
    <property type="project" value="UniProtKB-KW"/>
</dbReference>
<dbReference type="NCBIfam" id="TIGR00745">
    <property type="entry name" value="apbA_panE"/>
    <property type="match status" value="1"/>
</dbReference>
<keyword evidence="6 10" id="KW-0560">Oxidoreductase</keyword>
<feature type="domain" description="Ketopantoate reductase N-terminal" evidence="11">
    <location>
        <begin position="3"/>
        <end position="151"/>
    </location>
</feature>
<dbReference type="Gene3D" id="1.10.1040.10">
    <property type="entry name" value="N-(1-d-carboxylethyl)-l-norvaline Dehydrogenase, domain 2"/>
    <property type="match status" value="1"/>
</dbReference>
<dbReference type="InterPro" id="IPR013752">
    <property type="entry name" value="KPA_reductase"/>
</dbReference>
<evidence type="ECO:0000256" key="3">
    <source>
        <dbReference type="ARBA" id="ARBA00013014"/>
    </source>
</evidence>
<evidence type="ECO:0000256" key="2">
    <source>
        <dbReference type="ARBA" id="ARBA00007870"/>
    </source>
</evidence>
<evidence type="ECO:0000259" key="12">
    <source>
        <dbReference type="Pfam" id="PF08546"/>
    </source>
</evidence>
<dbReference type="EMBL" id="JBHTBF010000003">
    <property type="protein sequence ID" value="MFC7318301.1"/>
    <property type="molecule type" value="Genomic_DNA"/>
</dbReference>
<evidence type="ECO:0000256" key="7">
    <source>
        <dbReference type="ARBA" id="ARBA00032024"/>
    </source>
</evidence>
<evidence type="ECO:0000313" key="14">
    <source>
        <dbReference type="Proteomes" id="UP001596547"/>
    </source>
</evidence>
<comment type="caution">
    <text evidence="13">The sequence shown here is derived from an EMBL/GenBank/DDBJ whole genome shotgun (WGS) entry which is preliminary data.</text>
</comment>
<dbReference type="Gene3D" id="3.40.50.720">
    <property type="entry name" value="NAD(P)-binding Rossmann-like Domain"/>
    <property type="match status" value="1"/>
</dbReference>
<proteinExistence type="inferred from homology"/>
<dbReference type="InterPro" id="IPR013332">
    <property type="entry name" value="KPR_N"/>
</dbReference>
<name>A0ABD6ACX2_9EURY</name>
<evidence type="ECO:0000256" key="9">
    <source>
        <dbReference type="ARBA" id="ARBA00048196"/>
    </source>
</evidence>
<comment type="pathway">
    <text evidence="1 10">Cofactor biosynthesis; coenzyme A biosynthesis.</text>
</comment>
<dbReference type="InterPro" id="IPR036291">
    <property type="entry name" value="NAD(P)-bd_dom_sf"/>
</dbReference>
<dbReference type="InterPro" id="IPR013328">
    <property type="entry name" value="6PGD_dom2"/>
</dbReference>